<evidence type="ECO:0000256" key="5">
    <source>
        <dbReference type="ARBA" id="ARBA00023150"/>
    </source>
</evidence>
<evidence type="ECO:0000256" key="2">
    <source>
        <dbReference type="ARBA" id="ARBA00005426"/>
    </source>
</evidence>
<dbReference type="UniPathway" id="UPA00344"/>
<dbReference type="Gene3D" id="3.90.1170.40">
    <property type="entry name" value="Molybdopterin biosynthesis MoaE subunit"/>
    <property type="match status" value="1"/>
</dbReference>
<protein>
    <recommendedName>
        <fullName evidence="4">Molybdopterin synthase catalytic subunit</fullName>
        <ecNumber evidence="3">2.8.1.12</ecNumber>
    </recommendedName>
    <alternativeName>
        <fullName evidence="9">MPT synthase subunit 2</fullName>
    </alternativeName>
    <alternativeName>
        <fullName evidence="7">Molybdenum cofactor biosynthesis protein E</fullName>
    </alternativeName>
    <alternativeName>
        <fullName evidence="8">Molybdopterin-converting factor large subunit</fullName>
    </alternativeName>
    <alternativeName>
        <fullName evidence="10">Molybdopterin-converting factor subunit 2</fullName>
    </alternativeName>
</protein>
<keyword evidence="15" id="KW-1185">Reference proteome</keyword>
<evidence type="ECO:0000313" key="15">
    <source>
        <dbReference type="Proteomes" id="UP001224812"/>
    </source>
</evidence>
<sequence>MMFLIKSEEFDIESYKKELRLDECGGYCSFEGWVRNHNNDNQVRGLEYSAYEELAVATGEKIVAQAKELFDIEEAICIHRVGKLAIGDLAVWVGVSAKHRGATFEACQYIINTLKADVPIWKKEFYLDKETHEWVSNIESRP</sequence>
<evidence type="ECO:0000256" key="6">
    <source>
        <dbReference type="ARBA" id="ARBA00026066"/>
    </source>
</evidence>
<reference evidence="14" key="1">
    <citation type="submission" date="2016-10" db="EMBL/GenBank/DDBJ databases">
        <authorList>
            <person name="Varghese N."/>
            <person name="Submissions S."/>
        </authorList>
    </citation>
    <scope>NUCLEOTIDE SEQUENCE [LARGE SCALE GENOMIC DNA]</scope>
    <source>
        <strain evidence="14">DSM 24204</strain>
    </source>
</reference>
<evidence type="ECO:0000313" key="13">
    <source>
        <dbReference type="EMBL" id="SEM50873.1"/>
    </source>
</evidence>
<comment type="catalytic activity">
    <reaction evidence="11">
        <text>2 [molybdopterin-synthase sulfur-carrier protein]-C-terminal-Gly-aminoethanethioate + cyclic pyranopterin phosphate + H2O = molybdopterin + 2 [molybdopterin-synthase sulfur-carrier protein]-C-terminal Gly-Gly + 2 H(+)</text>
        <dbReference type="Rhea" id="RHEA:26333"/>
        <dbReference type="Rhea" id="RHEA-COMP:12202"/>
        <dbReference type="Rhea" id="RHEA-COMP:19907"/>
        <dbReference type="ChEBI" id="CHEBI:15377"/>
        <dbReference type="ChEBI" id="CHEBI:15378"/>
        <dbReference type="ChEBI" id="CHEBI:58698"/>
        <dbReference type="ChEBI" id="CHEBI:59648"/>
        <dbReference type="ChEBI" id="CHEBI:90778"/>
        <dbReference type="ChEBI" id="CHEBI:232372"/>
        <dbReference type="EC" id="2.8.1.12"/>
    </reaction>
</comment>
<dbReference type="InterPro" id="IPR003448">
    <property type="entry name" value="Mopterin_biosynth_MoaE"/>
</dbReference>
<comment type="similarity">
    <text evidence="2">Belongs to the MoaE family.</text>
</comment>
<evidence type="ECO:0000256" key="7">
    <source>
        <dbReference type="ARBA" id="ARBA00029745"/>
    </source>
</evidence>
<evidence type="ECO:0000256" key="10">
    <source>
        <dbReference type="ARBA" id="ARBA00032474"/>
    </source>
</evidence>
<dbReference type="OrthoDB" id="9803224at2"/>
<dbReference type="SUPFAM" id="SSF54690">
    <property type="entry name" value="Molybdopterin synthase subunit MoaE"/>
    <property type="match status" value="1"/>
</dbReference>
<comment type="pathway">
    <text evidence="1">Cofactor biosynthesis; molybdopterin biosynthesis.</text>
</comment>
<name>A0A1H7YXY5_9PAST</name>
<evidence type="ECO:0000256" key="3">
    <source>
        <dbReference type="ARBA" id="ARBA00011950"/>
    </source>
</evidence>
<dbReference type="GO" id="GO:0006777">
    <property type="term" value="P:Mo-molybdopterin cofactor biosynthetic process"/>
    <property type="evidence" value="ECO:0007669"/>
    <property type="project" value="UniProtKB-KW"/>
</dbReference>
<dbReference type="EC" id="2.8.1.12" evidence="3"/>
<dbReference type="Proteomes" id="UP001224812">
    <property type="component" value="Unassembled WGS sequence"/>
</dbReference>
<evidence type="ECO:0000313" key="14">
    <source>
        <dbReference type="Proteomes" id="UP000198883"/>
    </source>
</evidence>
<dbReference type="GO" id="GO:0030366">
    <property type="term" value="F:molybdopterin synthase activity"/>
    <property type="evidence" value="ECO:0007669"/>
    <property type="project" value="UniProtKB-EC"/>
</dbReference>
<reference evidence="13" key="2">
    <citation type="submission" date="2016-10" db="EMBL/GenBank/DDBJ databases">
        <authorList>
            <person name="de Groot N.N."/>
        </authorList>
    </citation>
    <scope>NUCLEOTIDE SEQUENCE [LARGE SCALE GENOMIC DNA]</scope>
    <source>
        <strain evidence="13">DSM 24204</strain>
    </source>
</reference>
<reference evidence="12 15" key="3">
    <citation type="journal article" date="2023" name="Front. Microbiol.">
        <title>Phylogeography and host specificity of Pasteurellaceae pathogenic to sea-farmed fish in the north-east Atlantic.</title>
        <authorList>
            <person name="Gulla S."/>
            <person name="Colquhoun D.J."/>
            <person name="Olsen A.B."/>
            <person name="Spilsberg B."/>
            <person name="Lagesen K."/>
            <person name="Aakesson C.P."/>
            <person name="Strom S."/>
            <person name="Manji F."/>
            <person name="Birkbeck T.H."/>
            <person name="Nilsen H.K."/>
        </authorList>
    </citation>
    <scope>NUCLEOTIDE SEQUENCE [LARGE SCALE GENOMIC DNA]</scope>
    <source>
        <strain evidence="12 15">VIO11850</strain>
    </source>
</reference>
<dbReference type="Pfam" id="PF02391">
    <property type="entry name" value="MoaE"/>
    <property type="match status" value="1"/>
</dbReference>
<accession>A0A1H7YXY5</accession>
<gene>
    <name evidence="12" type="ORF">QJT92_09255</name>
    <name evidence="13" type="ORF">SAMN05444853_12115</name>
</gene>
<dbReference type="CDD" id="cd00756">
    <property type="entry name" value="MoaE"/>
    <property type="match status" value="1"/>
</dbReference>
<organism evidence="13 14">
    <name type="scientific">Phocoenobacter skyensis</name>
    <dbReference type="NCBI Taxonomy" id="97481"/>
    <lineage>
        <taxon>Bacteria</taxon>
        <taxon>Pseudomonadati</taxon>
        <taxon>Pseudomonadota</taxon>
        <taxon>Gammaproteobacteria</taxon>
        <taxon>Pasteurellales</taxon>
        <taxon>Pasteurellaceae</taxon>
        <taxon>Phocoenobacter</taxon>
    </lineage>
</organism>
<proteinExistence type="inferred from homology"/>
<dbReference type="InterPro" id="IPR036563">
    <property type="entry name" value="MoaE_sf"/>
</dbReference>
<dbReference type="RefSeq" id="WP_090922718.1">
    <property type="nucleotide sequence ID" value="NZ_FOBN01000021.1"/>
</dbReference>
<keyword evidence="5" id="KW-0501">Molybdenum cofactor biosynthesis</keyword>
<evidence type="ECO:0000256" key="8">
    <source>
        <dbReference type="ARBA" id="ARBA00030407"/>
    </source>
</evidence>
<dbReference type="Proteomes" id="UP000198883">
    <property type="component" value="Unassembled WGS sequence"/>
</dbReference>
<dbReference type="EMBL" id="JASAVS010000023">
    <property type="protein sequence ID" value="MDP8086102.1"/>
    <property type="molecule type" value="Genomic_DNA"/>
</dbReference>
<evidence type="ECO:0000256" key="11">
    <source>
        <dbReference type="ARBA" id="ARBA00049878"/>
    </source>
</evidence>
<dbReference type="STRING" id="97481.SAMN05444853_12115"/>
<comment type="subunit">
    <text evidence="6">Heterotetramer of 2 MoaD subunits and 2 MoaE subunits. Also stable as homodimer. The enzyme changes between these two forms during catalysis.</text>
</comment>
<dbReference type="EMBL" id="FOBN01000021">
    <property type="protein sequence ID" value="SEM50873.1"/>
    <property type="molecule type" value="Genomic_DNA"/>
</dbReference>
<evidence type="ECO:0000256" key="1">
    <source>
        <dbReference type="ARBA" id="ARBA00005046"/>
    </source>
</evidence>
<evidence type="ECO:0000313" key="12">
    <source>
        <dbReference type="EMBL" id="MDP8086102.1"/>
    </source>
</evidence>
<evidence type="ECO:0000256" key="4">
    <source>
        <dbReference type="ARBA" id="ARBA00013858"/>
    </source>
</evidence>
<dbReference type="AlphaFoldDB" id="A0A1H7YXY5"/>
<evidence type="ECO:0000256" key="9">
    <source>
        <dbReference type="ARBA" id="ARBA00030781"/>
    </source>
</evidence>
<dbReference type="PANTHER" id="PTHR23404">
    <property type="entry name" value="MOLYBDOPTERIN SYNTHASE RELATED"/>
    <property type="match status" value="1"/>
</dbReference>